<dbReference type="EMBL" id="MG777471">
    <property type="protein sequence ID" value="AUW30742.1"/>
    <property type="molecule type" value="Genomic_DNA"/>
</dbReference>
<dbReference type="AlphaFoldDB" id="A0A2K9YD23"/>
<sequence length="352" mass="39971">MNRSYSRFLDSSMLYGNRSVTKEYKRKQALLIGLDVALLNREGGHLLLAETWEETAPTKTSTGFNAITSRLHRLGLRLGSRHILYGMTTAVDPSAMKQYLLMLERSISDDPLAVEEYSKTFTHIAKQLCLDPKPNLGQWTLKSSEWNLSHRQGQWFHVITGLTEDTLDQSASRQFSLYDLGPSISVDYWGMYIDLVRVLVGETAVYHEYLRFKQVQQPSQTPANQTVNPNLNIAKYLLNVTVRAIAKGNLCFAYAVAQQHMDSLGDIEPSTWRVLLVDLDLFHTWAPKILPKTVNAMVGRFNDQVSCIEDRMPHTTALRELDYQLQELEHELGVHWSGGESGYHVPSKSRGL</sequence>
<accession>A0A2K9YD23</accession>
<organism evidence="1">
    <name type="scientific">Cladonia uncialis subsp. uncialis</name>
    <dbReference type="NCBI Taxonomy" id="180999"/>
    <lineage>
        <taxon>Eukaryota</taxon>
        <taxon>Fungi</taxon>
        <taxon>Dikarya</taxon>
        <taxon>Ascomycota</taxon>
        <taxon>Pezizomycotina</taxon>
        <taxon>Lecanoromycetes</taxon>
        <taxon>OSLEUM clade</taxon>
        <taxon>Lecanoromycetidae</taxon>
        <taxon>Lecanorales</taxon>
        <taxon>Lecanorineae</taxon>
        <taxon>Cladoniaceae</taxon>
        <taxon>Cladonia</taxon>
    </lineage>
</organism>
<reference evidence="1" key="1">
    <citation type="submission" date="2017-12" db="EMBL/GenBank/DDBJ databases">
        <title>Genome Sequencing Reveals a Rich Biosynthetic Potential.</title>
        <authorList>
            <person name="Bertrand R.L."/>
            <person name="Abdel-Hameed M.E."/>
            <person name="Sorensen J.L."/>
        </authorList>
    </citation>
    <scope>NUCLEOTIDE SEQUENCE</scope>
</reference>
<proteinExistence type="predicted"/>
<evidence type="ECO:0000313" key="1">
    <source>
        <dbReference type="EMBL" id="AUW30742.1"/>
    </source>
</evidence>
<name>A0A2K9YD23_CLAUC</name>
<protein>
    <submittedName>
        <fullName evidence="1">Uncharacterized protein</fullName>
    </submittedName>
</protein>